<dbReference type="SUPFAM" id="SSF52058">
    <property type="entry name" value="L domain-like"/>
    <property type="match status" value="2"/>
</dbReference>
<evidence type="ECO:0000256" key="5">
    <source>
        <dbReference type="ARBA" id="ARBA00022692"/>
    </source>
</evidence>
<dbReference type="FunFam" id="3.80.10.10:FF:000213">
    <property type="entry name" value="Tyrosine-sulfated glycopeptide receptor 1"/>
    <property type="match status" value="1"/>
</dbReference>
<dbReference type="Pfam" id="PF08263">
    <property type="entry name" value="LRRNT_2"/>
    <property type="match status" value="1"/>
</dbReference>
<keyword evidence="16" id="KW-1185">Reference proteome</keyword>
<keyword evidence="10" id="KW-0675">Receptor</keyword>
<dbReference type="Proteomes" id="UP001374535">
    <property type="component" value="Chromosome 11"/>
</dbReference>
<keyword evidence="4" id="KW-0433">Leucine-rich repeat</keyword>
<reference evidence="15 16" key="1">
    <citation type="journal article" date="2023" name="Life. Sci Alliance">
        <title>Evolutionary insights into 3D genome organization and epigenetic landscape of Vigna mungo.</title>
        <authorList>
            <person name="Junaid A."/>
            <person name="Singh B."/>
            <person name="Bhatia S."/>
        </authorList>
    </citation>
    <scope>NUCLEOTIDE SEQUENCE [LARGE SCALE GENOMIC DNA]</scope>
    <source>
        <strain evidence="15">Urdbean</strain>
    </source>
</reference>
<evidence type="ECO:0000256" key="2">
    <source>
        <dbReference type="ARBA" id="ARBA00009592"/>
    </source>
</evidence>
<evidence type="ECO:0000256" key="6">
    <source>
        <dbReference type="ARBA" id="ARBA00022729"/>
    </source>
</evidence>
<gene>
    <name evidence="15" type="ORF">V8G54_035886</name>
</gene>
<dbReference type="InterPro" id="IPR001611">
    <property type="entry name" value="Leu-rich_rpt"/>
</dbReference>
<keyword evidence="5 12" id="KW-0812">Transmembrane</keyword>
<evidence type="ECO:0000256" key="3">
    <source>
        <dbReference type="ARBA" id="ARBA00022475"/>
    </source>
</evidence>
<evidence type="ECO:0000256" key="10">
    <source>
        <dbReference type="ARBA" id="ARBA00023170"/>
    </source>
</evidence>
<dbReference type="PANTHER" id="PTHR48061:SF46">
    <property type="entry name" value="LEUCINE-RICH REPEAT-CONTAINING N-TERMINAL PLANT-TYPE DOMAIN-CONTAINING PROTEIN"/>
    <property type="match status" value="1"/>
</dbReference>
<dbReference type="InterPro" id="IPR046956">
    <property type="entry name" value="RLP23-like"/>
</dbReference>
<evidence type="ECO:0000256" key="9">
    <source>
        <dbReference type="ARBA" id="ARBA00023136"/>
    </source>
</evidence>
<evidence type="ECO:0000256" key="7">
    <source>
        <dbReference type="ARBA" id="ARBA00022737"/>
    </source>
</evidence>
<keyword evidence="9 12" id="KW-0472">Membrane</keyword>
<dbReference type="InterPro" id="IPR003591">
    <property type="entry name" value="Leu-rich_rpt_typical-subtyp"/>
</dbReference>
<dbReference type="Gene3D" id="3.80.10.10">
    <property type="entry name" value="Ribonuclease Inhibitor"/>
    <property type="match status" value="5"/>
</dbReference>
<keyword evidence="8 12" id="KW-1133">Transmembrane helix</keyword>
<dbReference type="InterPro" id="IPR013210">
    <property type="entry name" value="LRR_N_plant-typ"/>
</dbReference>
<proteinExistence type="inferred from homology"/>
<protein>
    <recommendedName>
        <fullName evidence="14">Leucine-rich repeat-containing N-terminal plant-type domain-containing protein</fullName>
    </recommendedName>
</protein>
<evidence type="ECO:0000256" key="13">
    <source>
        <dbReference type="SAM" id="SignalP"/>
    </source>
</evidence>
<dbReference type="GO" id="GO:0006952">
    <property type="term" value="P:defense response"/>
    <property type="evidence" value="ECO:0007669"/>
    <property type="project" value="UniProtKB-ARBA"/>
</dbReference>
<keyword evidence="6 13" id="KW-0732">Signal</keyword>
<evidence type="ECO:0000259" key="14">
    <source>
        <dbReference type="Pfam" id="PF08263"/>
    </source>
</evidence>
<dbReference type="InterPro" id="IPR032675">
    <property type="entry name" value="LRR_dom_sf"/>
</dbReference>
<comment type="subcellular location">
    <subcellularLocation>
        <location evidence="1">Cell membrane</location>
        <topology evidence="1">Single-pass type I membrane protein</topology>
    </subcellularLocation>
</comment>
<dbReference type="PANTHER" id="PTHR48061">
    <property type="entry name" value="LEUCINE-RICH REPEAT RECEPTOR PROTEIN KINASE EMS1-LIKE-RELATED"/>
    <property type="match status" value="1"/>
</dbReference>
<keyword evidence="3" id="KW-1003">Cell membrane</keyword>
<dbReference type="SMART" id="SM00365">
    <property type="entry name" value="LRR_SD22"/>
    <property type="match status" value="6"/>
</dbReference>
<dbReference type="GO" id="GO:0005886">
    <property type="term" value="C:plasma membrane"/>
    <property type="evidence" value="ECO:0007669"/>
    <property type="project" value="UniProtKB-SubCell"/>
</dbReference>
<dbReference type="EMBL" id="CP144690">
    <property type="protein sequence ID" value="WVY90372.1"/>
    <property type="molecule type" value="Genomic_DNA"/>
</dbReference>
<feature type="chain" id="PRO_5043018361" description="Leucine-rich repeat-containing N-terminal plant-type domain-containing protein" evidence="13">
    <location>
        <begin position="25"/>
        <end position="995"/>
    </location>
</feature>
<dbReference type="AlphaFoldDB" id="A0AAQ3RF29"/>
<evidence type="ECO:0000256" key="1">
    <source>
        <dbReference type="ARBA" id="ARBA00004251"/>
    </source>
</evidence>
<dbReference type="GO" id="GO:0051707">
    <property type="term" value="P:response to other organism"/>
    <property type="evidence" value="ECO:0007669"/>
    <property type="project" value="UniProtKB-ARBA"/>
</dbReference>
<feature type="signal peptide" evidence="13">
    <location>
        <begin position="1"/>
        <end position="24"/>
    </location>
</feature>
<keyword evidence="7" id="KW-0677">Repeat</keyword>
<keyword evidence="11" id="KW-0325">Glycoprotein</keyword>
<sequence>MGWVRLSYFLIFQCLLLHFPSYNCLLCNPHDKSALLQFKNSFLTNFSSYVFPSEDVFCSSYSSNIKSWNNLTDCCGWDGVTCDIRSGYVIGLNFSCSDLRGELLGPNSSIFRLRHLQQLTIAFNDFSGSSIHSTIGDLVNLTDLTLLNFGMTGDVPSTISHLSKLEYLLIGSIDSLLNDPTKSYSKIRIDDYTWNRLIHNATNLSDIRLYGMDMSFIRESSLSLLTNLSSSLVSLHLLDTQIQGKLPTNILKLPHLQEIDLLGNKNLRGELPKSNWTTPLGFLSLSRTAFSGYIPDSIAQLKSLSLLELSDCNFDGFIPPSLFNLTQLSLLQLARNKLIGPIPTQITKLSKLLLLDLSGNMLNGPIPHGCYSLPSLWVLDLSQNQLTGSIGEFSTNSLQALSLSNNKLQGNFPNSIFQFQNLTYLDLSSNGLSGVVDFHQFSKLKTLFDLDLSHNSLLSLKFENNFDCILPNLQYLYLSSSKVSSFPKFIAPNLEALDLSHNRIRGSIPKWFHENLLRSWKKISHIDLSFNRLEGDLSDNNLRGNLTKFLAPNLESLDLSHNRIRGSIPKWFHENLLRSWKNIRRIDLSFNRLEGDLPIPPNGVEIFLVSNNELSGDISLAMCNASTLSILNLAHNNLTGLIPQCLATFPSLSTLDLQDNNLYGSIPYNFSKGNAFETLKLNGNQLKGPLPRSLAHCTNLEVLDLGNNNIEDTFPHWLEILTTLQVLSLRNNKFHGVITSFGTKLPFPKLKIFDISDNYFTGPLPVSYIHNFQGMMNANDNQTSLEYLGNDSVYNDSIVIVMKGLYMELTRILTVFTSIDLSNNMFEGEIPKVIGELHSLRGLNLSHNRITGTIPISLGNLSNLEWLDLSWNQLKGEIPMALTNLNFLAVLNLSQNKFEGMIPKGGQFNTFENNSYVGNPMLCGIPLSKSCKEDKEKSPYSTLDKEESGFGWKSIIVGYACGMIFGIILGCNIFFFGKPQMLTRLVETCFNVRLI</sequence>
<evidence type="ECO:0000313" key="16">
    <source>
        <dbReference type="Proteomes" id="UP001374535"/>
    </source>
</evidence>
<accession>A0AAQ3RF29</accession>
<feature type="transmembrane region" description="Helical" evidence="12">
    <location>
        <begin position="956"/>
        <end position="976"/>
    </location>
</feature>
<comment type="similarity">
    <text evidence="2">Belongs to the RLP family.</text>
</comment>
<evidence type="ECO:0000256" key="8">
    <source>
        <dbReference type="ARBA" id="ARBA00022989"/>
    </source>
</evidence>
<evidence type="ECO:0000256" key="11">
    <source>
        <dbReference type="ARBA" id="ARBA00023180"/>
    </source>
</evidence>
<dbReference type="Pfam" id="PF00560">
    <property type="entry name" value="LRR_1"/>
    <property type="match status" value="6"/>
</dbReference>
<evidence type="ECO:0000256" key="12">
    <source>
        <dbReference type="SAM" id="Phobius"/>
    </source>
</evidence>
<dbReference type="Pfam" id="PF13855">
    <property type="entry name" value="LRR_8"/>
    <property type="match status" value="3"/>
</dbReference>
<dbReference type="FunFam" id="3.80.10.10:FF:000453">
    <property type="entry name" value="Leucine-rich receptor-like protein kinase family protein"/>
    <property type="match status" value="1"/>
</dbReference>
<evidence type="ECO:0000313" key="15">
    <source>
        <dbReference type="EMBL" id="WVY90372.1"/>
    </source>
</evidence>
<dbReference type="SUPFAM" id="SSF52047">
    <property type="entry name" value="RNI-like"/>
    <property type="match status" value="1"/>
</dbReference>
<dbReference type="PROSITE" id="PS51450">
    <property type="entry name" value="LRR"/>
    <property type="match status" value="3"/>
</dbReference>
<dbReference type="SMART" id="SM00369">
    <property type="entry name" value="LRR_TYP"/>
    <property type="match status" value="10"/>
</dbReference>
<dbReference type="PRINTS" id="PR00019">
    <property type="entry name" value="LEURICHRPT"/>
</dbReference>
<feature type="domain" description="Leucine-rich repeat-containing N-terminal plant-type" evidence="14">
    <location>
        <begin position="29"/>
        <end position="83"/>
    </location>
</feature>
<organism evidence="15 16">
    <name type="scientific">Vigna mungo</name>
    <name type="common">Black gram</name>
    <name type="synonym">Phaseolus mungo</name>
    <dbReference type="NCBI Taxonomy" id="3915"/>
    <lineage>
        <taxon>Eukaryota</taxon>
        <taxon>Viridiplantae</taxon>
        <taxon>Streptophyta</taxon>
        <taxon>Embryophyta</taxon>
        <taxon>Tracheophyta</taxon>
        <taxon>Spermatophyta</taxon>
        <taxon>Magnoliopsida</taxon>
        <taxon>eudicotyledons</taxon>
        <taxon>Gunneridae</taxon>
        <taxon>Pentapetalae</taxon>
        <taxon>rosids</taxon>
        <taxon>fabids</taxon>
        <taxon>Fabales</taxon>
        <taxon>Fabaceae</taxon>
        <taxon>Papilionoideae</taxon>
        <taxon>50 kb inversion clade</taxon>
        <taxon>NPAAA clade</taxon>
        <taxon>indigoferoid/millettioid clade</taxon>
        <taxon>Phaseoleae</taxon>
        <taxon>Vigna</taxon>
    </lineage>
</organism>
<dbReference type="GO" id="GO:0009791">
    <property type="term" value="P:post-embryonic development"/>
    <property type="evidence" value="ECO:0007669"/>
    <property type="project" value="UniProtKB-ARBA"/>
</dbReference>
<evidence type="ECO:0000256" key="4">
    <source>
        <dbReference type="ARBA" id="ARBA00022614"/>
    </source>
</evidence>
<dbReference type="Pfam" id="PF13516">
    <property type="entry name" value="LRR_6"/>
    <property type="match status" value="1"/>
</dbReference>
<name>A0AAQ3RF29_VIGMU</name>